<dbReference type="InterPro" id="IPR027843">
    <property type="entry name" value="DUF4440"/>
</dbReference>
<reference evidence="3 4" key="1">
    <citation type="submission" date="2023-09" db="EMBL/GenBank/DDBJ databases">
        <authorList>
            <person name="Rey-Velasco X."/>
        </authorList>
    </citation>
    <scope>NUCLEOTIDE SEQUENCE [LARGE SCALE GENOMIC DNA]</scope>
    <source>
        <strain evidence="3 4">F188</strain>
    </source>
</reference>
<dbReference type="EMBL" id="JAVRHM010000004">
    <property type="protein sequence ID" value="MDT0689147.1"/>
    <property type="molecule type" value="Genomic_DNA"/>
</dbReference>
<dbReference type="SUPFAM" id="SSF54427">
    <property type="entry name" value="NTF2-like"/>
    <property type="match status" value="1"/>
</dbReference>
<dbReference type="Pfam" id="PF14534">
    <property type="entry name" value="DUF4440"/>
    <property type="match status" value="1"/>
</dbReference>
<keyword evidence="4" id="KW-1185">Reference proteome</keyword>
<feature type="chain" id="PRO_5046746457" evidence="1">
    <location>
        <begin position="20"/>
        <end position="153"/>
    </location>
</feature>
<evidence type="ECO:0000259" key="2">
    <source>
        <dbReference type="Pfam" id="PF14534"/>
    </source>
</evidence>
<feature type="domain" description="DUF4440" evidence="2">
    <location>
        <begin position="40"/>
        <end position="140"/>
    </location>
</feature>
<dbReference type="RefSeq" id="WP_311682464.1">
    <property type="nucleotide sequence ID" value="NZ_JAVRHM010000004.1"/>
</dbReference>
<dbReference type="Gene3D" id="3.10.450.50">
    <property type="match status" value="1"/>
</dbReference>
<organism evidence="3 4">
    <name type="scientific">Autumnicola patrickiae</name>
    <dbReference type="NCBI Taxonomy" id="3075591"/>
    <lineage>
        <taxon>Bacteria</taxon>
        <taxon>Pseudomonadati</taxon>
        <taxon>Bacteroidota</taxon>
        <taxon>Flavobacteriia</taxon>
        <taxon>Flavobacteriales</taxon>
        <taxon>Flavobacteriaceae</taxon>
        <taxon>Autumnicola</taxon>
    </lineage>
</organism>
<comment type="caution">
    <text evidence="3">The sequence shown here is derived from an EMBL/GenBank/DDBJ whole genome shotgun (WGS) entry which is preliminary data.</text>
</comment>
<proteinExistence type="predicted"/>
<gene>
    <name evidence="3" type="ORF">RM549_05085</name>
</gene>
<protein>
    <submittedName>
        <fullName evidence="3">DUF4440 domain-containing protein</fullName>
    </submittedName>
</protein>
<dbReference type="InterPro" id="IPR032710">
    <property type="entry name" value="NTF2-like_dom_sf"/>
</dbReference>
<name>A0ABU3DZL8_9FLAO</name>
<keyword evidence="1" id="KW-0732">Signal</keyword>
<evidence type="ECO:0000313" key="3">
    <source>
        <dbReference type="EMBL" id="MDT0689147.1"/>
    </source>
</evidence>
<dbReference type="Proteomes" id="UP001261624">
    <property type="component" value="Unassembled WGS sequence"/>
</dbReference>
<accession>A0ABU3DZL8</accession>
<evidence type="ECO:0000313" key="4">
    <source>
        <dbReference type="Proteomes" id="UP001261624"/>
    </source>
</evidence>
<feature type="signal peptide" evidence="1">
    <location>
        <begin position="1"/>
        <end position="19"/>
    </location>
</feature>
<sequence>MKTTIQFLLLLLISASAGAQTLEKDNEKLIKELISDSFDDIFSNLDPEKLSDYYTEDFLLLENGEVWNNEIIISYMEKAQGQRQPQRINSFNFIEIKIQDKMAWVAYHNNARFMMGEKLAGEMNWLESATAILTEDGWKLQMLHSTLIEEEHD</sequence>
<evidence type="ECO:0000256" key="1">
    <source>
        <dbReference type="SAM" id="SignalP"/>
    </source>
</evidence>